<dbReference type="NCBIfam" id="TIGR00231">
    <property type="entry name" value="small_GTP"/>
    <property type="match status" value="1"/>
</dbReference>
<accession>A0ABW5JN12</accession>
<keyword evidence="5 6" id="KW-0342">GTP-binding</keyword>
<evidence type="ECO:0000256" key="2">
    <source>
        <dbReference type="ARBA" id="ARBA00020484"/>
    </source>
</evidence>
<comment type="subunit">
    <text evidence="6">Monomer.</text>
</comment>
<dbReference type="Pfam" id="PF01926">
    <property type="entry name" value="MMR_HSR1"/>
    <property type="match status" value="1"/>
</dbReference>
<dbReference type="SUPFAM" id="SSF54814">
    <property type="entry name" value="Prokaryotic type KH domain (KH-domain type II)"/>
    <property type="match status" value="1"/>
</dbReference>
<dbReference type="InterPro" id="IPR027417">
    <property type="entry name" value="P-loop_NTPase"/>
</dbReference>
<dbReference type="Gene3D" id="3.30.300.20">
    <property type="match status" value="1"/>
</dbReference>
<dbReference type="HAMAP" id="MF_00367">
    <property type="entry name" value="GTPase_Era"/>
    <property type="match status" value="1"/>
</dbReference>
<evidence type="ECO:0000256" key="5">
    <source>
        <dbReference type="ARBA" id="ARBA00023134"/>
    </source>
</evidence>
<dbReference type="CDD" id="cd04163">
    <property type="entry name" value="Era"/>
    <property type="match status" value="1"/>
</dbReference>
<keyword evidence="3 6" id="KW-0547">Nucleotide-binding</keyword>
<evidence type="ECO:0000259" key="10">
    <source>
        <dbReference type="PROSITE" id="PS51713"/>
    </source>
</evidence>
<evidence type="ECO:0000259" key="9">
    <source>
        <dbReference type="PROSITE" id="PS50823"/>
    </source>
</evidence>
<keyword evidence="6" id="KW-0963">Cytoplasm</keyword>
<evidence type="ECO:0000256" key="6">
    <source>
        <dbReference type="HAMAP-Rule" id="MF_00367"/>
    </source>
</evidence>
<dbReference type="InterPro" id="IPR015946">
    <property type="entry name" value="KH_dom-like_a/b"/>
</dbReference>
<evidence type="ECO:0000256" key="7">
    <source>
        <dbReference type="PROSITE-ProRule" id="PRU01050"/>
    </source>
</evidence>
<dbReference type="CDD" id="cd22534">
    <property type="entry name" value="KH-II_Era"/>
    <property type="match status" value="1"/>
</dbReference>
<feature type="region of interest" description="G1" evidence="7">
    <location>
        <begin position="16"/>
        <end position="23"/>
    </location>
</feature>
<dbReference type="PROSITE" id="PS51713">
    <property type="entry name" value="G_ERA"/>
    <property type="match status" value="1"/>
</dbReference>
<reference evidence="12" key="1">
    <citation type="journal article" date="2019" name="Int. J. Syst. Evol. Microbiol.">
        <title>The Global Catalogue of Microorganisms (GCM) 10K type strain sequencing project: providing services to taxonomists for standard genome sequencing and annotation.</title>
        <authorList>
            <consortium name="The Broad Institute Genomics Platform"/>
            <consortium name="The Broad Institute Genome Sequencing Center for Infectious Disease"/>
            <person name="Wu L."/>
            <person name="Ma J."/>
        </authorList>
    </citation>
    <scope>NUCLEOTIDE SEQUENCE [LARGE SCALE GENOMIC DNA]</scope>
    <source>
        <strain evidence="12">KCTC 52042</strain>
    </source>
</reference>
<dbReference type="Proteomes" id="UP001597460">
    <property type="component" value="Unassembled WGS sequence"/>
</dbReference>
<comment type="caution">
    <text evidence="11">The sequence shown here is derived from an EMBL/GenBank/DDBJ whole genome shotgun (WGS) entry which is preliminary data.</text>
</comment>
<feature type="domain" description="KH type-2" evidence="9">
    <location>
        <begin position="204"/>
        <end position="280"/>
    </location>
</feature>
<feature type="region of interest" description="G4" evidence="7">
    <location>
        <begin position="123"/>
        <end position="126"/>
    </location>
</feature>
<dbReference type="EMBL" id="JBHULI010000024">
    <property type="protein sequence ID" value="MFD2532888.1"/>
    <property type="molecule type" value="Genomic_DNA"/>
</dbReference>
<dbReference type="PRINTS" id="PR00326">
    <property type="entry name" value="GTP1OBG"/>
</dbReference>
<dbReference type="PANTHER" id="PTHR42698">
    <property type="entry name" value="GTPASE ERA"/>
    <property type="match status" value="1"/>
</dbReference>
<proteinExistence type="inferred from homology"/>
<keyword evidence="6" id="KW-0699">rRNA-binding</keyword>
<keyword evidence="6" id="KW-0690">Ribosome biogenesis</keyword>
<evidence type="ECO:0000313" key="12">
    <source>
        <dbReference type="Proteomes" id="UP001597460"/>
    </source>
</evidence>
<feature type="binding site" evidence="6">
    <location>
        <begin position="123"/>
        <end position="126"/>
    </location>
    <ligand>
        <name>GTP</name>
        <dbReference type="ChEBI" id="CHEBI:37565"/>
    </ligand>
</feature>
<feature type="region of interest" description="G2" evidence="7">
    <location>
        <begin position="42"/>
        <end position="46"/>
    </location>
</feature>
<feature type="domain" description="Era-type G" evidence="10">
    <location>
        <begin position="8"/>
        <end position="174"/>
    </location>
</feature>
<gene>
    <name evidence="6 11" type="primary">era</name>
    <name evidence="11" type="ORF">ACFSVN_10560</name>
</gene>
<dbReference type="InterPro" id="IPR006073">
    <property type="entry name" value="GTP-bd"/>
</dbReference>
<evidence type="ECO:0000256" key="3">
    <source>
        <dbReference type="ARBA" id="ARBA00022741"/>
    </source>
</evidence>
<feature type="binding site" evidence="6">
    <location>
        <begin position="16"/>
        <end position="23"/>
    </location>
    <ligand>
        <name>GTP</name>
        <dbReference type="ChEBI" id="CHEBI:37565"/>
    </ligand>
</feature>
<dbReference type="NCBIfam" id="TIGR00436">
    <property type="entry name" value="era"/>
    <property type="match status" value="1"/>
</dbReference>
<comment type="subcellular location">
    <subcellularLocation>
        <location evidence="6">Cytoplasm</location>
    </subcellularLocation>
    <subcellularLocation>
        <location evidence="6">Cell membrane</location>
        <topology evidence="6">Peripheral membrane protein</topology>
    </subcellularLocation>
</comment>
<evidence type="ECO:0000256" key="4">
    <source>
        <dbReference type="ARBA" id="ARBA00022884"/>
    </source>
</evidence>
<comment type="function">
    <text evidence="6">An essential GTPase that binds both GDP and GTP, with rapid nucleotide exchange. Plays a role in 16S rRNA processing and 30S ribosomal subunit biogenesis and possibly also in cell cycle regulation and energy metabolism.</text>
</comment>
<dbReference type="PANTHER" id="PTHR42698:SF2">
    <property type="entry name" value="GTPASE ERA-LIKE, CHLOROPLASTIC"/>
    <property type="match status" value="1"/>
</dbReference>
<dbReference type="InterPro" id="IPR005662">
    <property type="entry name" value="GTPase_Era-like"/>
</dbReference>
<dbReference type="PROSITE" id="PS50823">
    <property type="entry name" value="KH_TYPE_2"/>
    <property type="match status" value="1"/>
</dbReference>
<keyword evidence="6" id="KW-1003">Cell membrane</keyword>
<keyword evidence="6" id="KW-0472">Membrane</keyword>
<feature type="region of interest" description="G3" evidence="7">
    <location>
        <begin position="63"/>
        <end position="66"/>
    </location>
</feature>
<feature type="binding site" evidence="6">
    <location>
        <begin position="63"/>
        <end position="67"/>
    </location>
    <ligand>
        <name>GTP</name>
        <dbReference type="ChEBI" id="CHEBI:37565"/>
    </ligand>
</feature>
<keyword evidence="12" id="KW-1185">Reference proteome</keyword>
<dbReference type="SUPFAM" id="SSF52540">
    <property type="entry name" value="P-loop containing nucleoside triphosphate hydrolases"/>
    <property type="match status" value="1"/>
</dbReference>
<organism evidence="11 12">
    <name type="scientific">Gracilimonas halophila</name>
    <dbReference type="NCBI Taxonomy" id="1834464"/>
    <lineage>
        <taxon>Bacteria</taxon>
        <taxon>Pseudomonadati</taxon>
        <taxon>Balneolota</taxon>
        <taxon>Balneolia</taxon>
        <taxon>Balneolales</taxon>
        <taxon>Balneolaceae</taxon>
        <taxon>Gracilimonas</taxon>
    </lineage>
</organism>
<evidence type="ECO:0000256" key="8">
    <source>
        <dbReference type="RuleBase" id="RU003761"/>
    </source>
</evidence>
<dbReference type="Pfam" id="PF07650">
    <property type="entry name" value="KH_2"/>
    <property type="match status" value="1"/>
</dbReference>
<feature type="region of interest" description="G5" evidence="7">
    <location>
        <begin position="152"/>
        <end position="154"/>
    </location>
</feature>
<protein>
    <recommendedName>
        <fullName evidence="2 6">GTPase Era</fullName>
    </recommendedName>
</protein>
<dbReference type="InterPro" id="IPR009019">
    <property type="entry name" value="KH_sf_prok-type"/>
</dbReference>
<dbReference type="InterPro" id="IPR005225">
    <property type="entry name" value="Small_GTP-bd"/>
</dbReference>
<comment type="similarity">
    <text evidence="1 6 7 8">Belongs to the TRAFAC class TrmE-Era-EngA-EngB-Septin-like GTPase superfamily. Era GTPase family.</text>
</comment>
<dbReference type="InterPro" id="IPR030388">
    <property type="entry name" value="G_ERA_dom"/>
</dbReference>
<keyword evidence="4 6" id="KW-0694">RNA-binding</keyword>
<evidence type="ECO:0000313" key="11">
    <source>
        <dbReference type="EMBL" id="MFD2532888.1"/>
    </source>
</evidence>
<sequence>MSETKPHKSGYVAIIGKPNAGKSTLMNYILGSKISITTHKAQTTRHQIVGIFSDNDTQIVFLDTPGVISPKYELQKAMMKTVERARSDADLILFIHDPTDKHPTDDVIKLISSINKPVYLVVNKMDFADQEKAERSASEIQDKMKIHSVHYVSATAGTGVSELMEKIRSGLLPGPPFYPKEDLSEHPVRFFVSELVREQIFLQFHQEIPYSCTVEVVSYDADVDIDRIHADIIVNQKSQKGMLIGKGGSAIKELGIQARESIEEFIGKQVYLELHVKVREKWREKEGWVRNLGYGK</sequence>
<dbReference type="NCBIfam" id="NF000908">
    <property type="entry name" value="PRK00089.1"/>
    <property type="match status" value="1"/>
</dbReference>
<dbReference type="RefSeq" id="WP_390302143.1">
    <property type="nucleotide sequence ID" value="NZ_JBHULI010000024.1"/>
</dbReference>
<evidence type="ECO:0000256" key="1">
    <source>
        <dbReference type="ARBA" id="ARBA00007921"/>
    </source>
</evidence>
<name>A0ABW5JN12_9BACT</name>
<dbReference type="Gene3D" id="3.40.50.300">
    <property type="entry name" value="P-loop containing nucleotide triphosphate hydrolases"/>
    <property type="match status" value="1"/>
</dbReference>
<dbReference type="InterPro" id="IPR004044">
    <property type="entry name" value="KH_dom_type_2"/>
</dbReference>